<dbReference type="Proteomes" id="UP000712673">
    <property type="component" value="Unassembled WGS sequence"/>
</dbReference>
<gene>
    <name evidence="2" type="ORF">FJZ47_05710</name>
</gene>
<dbReference type="Pfam" id="PF00174">
    <property type="entry name" value="Oxidored_molyb"/>
    <property type="match status" value="1"/>
</dbReference>
<reference evidence="2" key="1">
    <citation type="submission" date="2019-03" db="EMBL/GenBank/DDBJ databases">
        <title>Lake Tanganyika Metagenome-Assembled Genomes (MAGs).</title>
        <authorList>
            <person name="Tran P."/>
        </authorList>
    </citation>
    <scope>NUCLEOTIDE SEQUENCE</scope>
    <source>
        <strain evidence="2">K_DeepCast_65m_m2_066</strain>
    </source>
</reference>
<sequence>MTQRRHAQQTGHERVPAGQHLTSGFPVLHVGPVPAFDPATWRLRLFGLVAEERQFTYAELTSGTLFPLSTVQTDFHCVTTWSKLDNVWEGVKFTDLLTQLQVRPEAHYVMAHCFQGYTTNIPLADLQRADVLLAWRHNGADLSPEHGYPLRLMVPHLYAWKSAKWLRGLEFMAEDAPGFWEQRGYHMYGDPWREQRYAWD</sequence>
<dbReference type="InterPro" id="IPR036374">
    <property type="entry name" value="OxRdtase_Mopterin-bd_sf"/>
</dbReference>
<comment type="caution">
    <text evidence="2">The sequence shown here is derived from an EMBL/GenBank/DDBJ whole genome shotgun (WGS) entry which is preliminary data.</text>
</comment>
<feature type="domain" description="Oxidoreductase molybdopterin-binding" evidence="1">
    <location>
        <begin position="31"/>
        <end position="180"/>
    </location>
</feature>
<dbReference type="CDD" id="cd02109">
    <property type="entry name" value="arch_bact_SO_family_Moco"/>
    <property type="match status" value="1"/>
</dbReference>
<protein>
    <submittedName>
        <fullName evidence="2">Sulfite oxidase-like oxidoreductase</fullName>
    </submittedName>
</protein>
<dbReference type="PANTHER" id="PTHR43032">
    <property type="entry name" value="PROTEIN-METHIONINE-SULFOXIDE REDUCTASE"/>
    <property type="match status" value="1"/>
</dbReference>
<accession>A0A937W0L8</accession>
<dbReference type="SUPFAM" id="SSF56524">
    <property type="entry name" value="Oxidoreductase molybdopterin-binding domain"/>
    <property type="match status" value="1"/>
</dbReference>
<dbReference type="AlphaFoldDB" id="A0A937W0L8"/>
<evidence type="ECO:0000313" key="3">
    <source>
        <dbReference type="Proteomes" id="UP000712673"/>
    </source>
</evidence>
<dbReference type="EMBL" id="VGLS01000121">
    <property type="protein sequence ID" value="MBM3223284.1"/>
    <property type="molecule type" value="Genomic_DNA"/>
</dbReference>
<evidence type="ECO:0000313" key="2">
    <source>
        <dbReference type="EMBL" id="MBM3223284.1"/>
    </source>
</evidence>
<proteinExistence type="predicted"/>
<evidence type="ECO:0000259" key="1">
    <source>
        <dbReference type="Pfam" id="PF00174"/>
    </source>
</evidence>
<organism evidence="2 3">
    <name type="scientific">Tectimicrobiota bacterium</name>
    <dbReference type="NCBI Taxonomy" id="2528274"/>
    <lineage>
        <taxon>Bacteria</taxon>
        <taxon>Pseudomonadati</taxon>
        <taxon>Nitrospinota/Tectimicrobiota group</taxon>
        <taxon>Candidatus Tectimicrobiota</taxon>
    </lineage>
</organism>
<name>A0A937W0L8_UNCTE</name>
<dbReference type="InterPro" id="IPR000572">
    <property type="entry name" value="OxRdtase_Mopterin-bd_dom"/>
</dbReference>
<dbReference type="PANTHER" id="PTHR43032:SF4">
    <property type="entry name" value="OXIDOREDUCTASE MOLYBDOPTERIN-BINDING DOMAIN-CONTAINING PROTEIN"/>
    <property type="match status" value="1"/>
</dbReference>
<dbReference type="Gene3D" id="3.90.420.10">
    <property type="entry name" value="Oxidoreductase, molybdopterin-binding domain"/>
    <property type="match status" value="1"/>
</dbReference>